<evidence type="ECO:0000313" key="2">
    <source>
        <dbReference type="EMBL" id="EXM39122.1"/>
    </source>
</evidence>
<proteinExistence type="predicted"/>
<organism evidence="1 3">
    <name type="scientific">Ruminococcus albus SY3</name>
    <dbReference type="NCBI Taxonomy" id="1341156"/>
    <lineage>
        <taxon>Bacteria</taxon>
        <taxon>Bacillati</taxon>
        <taxon>Bacillota</taxon>
        <taxon>Clostridia</taxon>
        <taxon>Eubacteriales</taxon>
        <taxon>Oscillospiraceae</taxon>
        <taxon>Ruminococcus</taxon>
    </lineage>
</organism>
<gene>
    <name evidence="2" type="ORF">RASY3_10555</name>
    <name evidence="1" type="ORF">RASY3_19245</name>
</gene>
<reference evidence="1 3" key="1">
    <citation type="submission" date="2013-06" db="EMBL/GenBank/DDBJ databases">
        <title>Rumen cellulosomics: divergent fiber-degrading strategies revealed by comparative genome-wide analysis of six Ruminococcal strains.</title>
        <authorList>
            <person name="Dassa B."/>
            <person name="Borovok I."/>
            <person name="Lamed R."/>
            <person name="Flint H."/>
            <person name="Yeoman C.J."/>
            <person name="White B."/>
            <person name="Bayer E.A."/>
        </authorList>
    </citation>
    <scope>NUCLEOTIDE SEQUENCE [LARGE SCALE GENOMIC DNA]</scope>
    <source>
        <strain evidence="1 3">SY3</strain>
    </source>
</reference>
<dbReference type="PATRIC" id="fig|1341156.4.peg.2056"/>
<dbReference type="RefSeq" id="WP_037287972.1">
    <property type="nucleotide sequence ID" value="NZ_JEOB01000003.1"/>
</dbReference>
<name>A0A011WNZ7_RUMAL</name>
<evidence type="ECO:0000313" key="3">
    <source>
        <dbReference type="Proteomes" id="UP000021369"/>
    </source>
</evidence>
<evidence type="ECO:0000313" key="1">
    <source>
        <dbReference type="EMBL" id="EXM38735.1"/>
    </source>
</evidence>
<sequence length="130" mass="15002">MTADELKSEAFQAAQAKGLENCLSKEKWDILRLAMMNEMPFLPTYTAKFITDEEPCTEEINWHEAYVYEGLFNGAFALEWVKIRPCTQKVRGKLIAPEIIDAGKELEDILKKYSIPCEEENGVYTIFGWR</sequence>
<dbReference type="InterPro" id="IPR046500">
    <property type="entry name" value="DUF6678"/>
</dbReference>
<protein>
    <submittedName>
        <fullName evidence="1">Uncharacterized protein</fullName>
    </submittedName>
</protein>
<dbReference type="Pfam" id="PF20383">
    <property type="entry name" value="DUF6678"/>
    <property type="match status" value="1"/>
</dbReference>
<dbReference type="EMBL" id="JEOB01000004">
    <property type="protein sequence ID" value="EXM38735.1"/>
    <property type="molecule type" value="Genomic_DNA"/>
</dbReference>
<dbReference type="AlphaFoldDB" id="A0A011WNZ7"/>
<comment type="caution">
    <text evidence="1">The sequence shown here is derived from an EMBL/GenBank/DDBJ whole genome shotgun (WGS) entry which is preliminary data.</text>
</comment>
<dbReference type="Proteomes" id="UP000021369">
    <property type="component" value="Unassembled WGS sequence"/>
</dbReference>
<keyword evidence="3" id="KW-1185">Reference proteome</keyword>
<dbReference type="OrthoDB" id="8908434at2"/>
<dbReference type="EMBL" id="JEOB01000003">
    <property type="protein sequence ID" value="EXM39122.1"/>
    <property type="molecule type" value="Genomic_DNA"/>
</dbReference>
<accession>A0A011WNZ7</accession>